<sequence length="647" mass="70795">MLNYALVPIVVLAQAASGQTQQLTVKPIRNTQIPCPTPINPDEIEGKTTICGVVTVPENYSKPNGRQIELTYALLRSKSLTPQPDPLIVLHGGPGGSDISALSFFTQAHNHQRQTRDVILFDQRGSQYSGDLACSQTLNIIAQVLTVPGSPWKKKFETFATKFKNELDPTGESLAQFALCSNVLELHGNDLTQYNTSNNAKDVVSLASALGYDQVNLYGISYGTYLAMRVMRDHPQRVHSVILDSTIPPNIKKYEANPLDLEVVTLNLIEDCQKDAACDRAYPNLKARTIALLKSLDKKPIPIPKQNFKSDKPIPESVTPDAFADLITSLNTDADNRIRNYVPLIISELEQGVTTTYVGVVSGSIFKTPATKLIPIGEPQNLIAKSDKLRAEARKLLTQRIQLAESQRPSRKWVKQVLDAIETLPEADRTIARGNFYGVGFLKGQPRDRNTLIASIAEIFPKQMREPLTQPLRTLPDAEIRHTYEIISGILTSTSSVDHGIAQGSFRSMDCQDMIAGNDPARSAAVSKAMEMPELGRARVDAGRAAYAICQFWSVKPAAFAGVLKSNIPTLVLQSRYDSQTPTLIGKEATAGLANGTYLEFPNGGHGALLFSQCARDAGAAFVNNPARPPKAECRAELKPKFVLPRQ</sequence>
<reference evidence="3 4" key="1">
    <citation type="submission" date="2017-06" db="EMBL/GenBank/DDBJ databases">
        <title>Genome sequencing of cyanobaciteial culture collection at National Institute for Environmental Studies (NIES).</title>
        <authorList>
            <person name="Hirose Y."/>
            <person name="Shimura Y."/>
            <person name="Fujisawa T."/>
            <person name="Nakamura Y."/>
            <person name="Kawachi M."/>
        </authorList>
    </citation>
    <scope>NUCLEOTIDE SEQUENCE [LARGE SCALE GENOMIC DNA]</scope>
    <source>
        <strain evidence="3 4">NIES-2135</strain>
    </source>
</reference>
<organism evidence="3 4">
    <name type="scientific">Leptolyngbya boryana NIES-2135</name>
    <dbReference type="NCBI Taxonomy" id="1973484"/>
    <lineage>
        <taxon>Bacteria</taxon>
        <taxon>Bacillati</taxon>
        <taxon>Cyanobacteriota</taxon>
        <taxon>Cyanophyceae</taxon>
        <taxon>Leptolyngbyales</taxon>
        <taxon>Leptolyngbyaceae</taxon>
        <taxon>Leptolyngbya group</taxon>
        <taxon>Leptolyngbya</taxon>
    </lineage>
</organism>
<evidence type="ECO:0000259" key="2">
    <source>
        <dbReference type="Pfam" id="PF08386"/>
    </source>
</evidence>
<evidence type="ECO:0000313" key="3">
    <source>
        <dbReference type="EMBL" id="BAY54252.1"/>
    </source>
</evidence>
<evidence type="ECO:0000313" key="4">
    <source>
        <dbReference type="Proteomes" id="UP000217895"/>
    </source>
</evidence>
<dbReference type="InterPro" id="IPR000073">
    <property type="entry name" value="AB_hydrolase_1"/>
</dbReference>
<dbReference type="InterPro" id="IPR029058">
    <property type="entry name" value="AB_hydrolase_fold"/>
</dbReference>
<dbReference type="InterPro" id="IPR013595">
    <property type="entry name" value="Pept_S33_TAP-like_C"/>
</dbReference>
<dbReference type="Proteomes" id="UP000217895">
    <property type="component" value="Chromosome"/>
</dbReference>
<evidence type="ECO:0000259" key="1">
    <source>
        <dbReference type="Pfam" id="PF00561"/>
    </source>
</evidence>
<feature type="domain" description="Peptidase S33 tripeptidyl aminopeptidase-like C-terminal" evidence="2">
    <location>
        <begin position="547"/>
        <end position="630"/>
    </location>
</feature>
<dbReference type="GO" id="GO:0016020">
    <property type="term" value="C:membrane"/>
    <property type="evidence" value="ECO:0007669"/>
    <property type="project" value="TreeGrafter"/>
</dbReference>
<dbReference type="AlphaFoldDB" id="A0A1Z4JBW8"/>
<keyword evidence="4" id="KW-1185">Reference proteome</keyword>
<dbReference type="InterPro" id="IPR050266">
    <property type="entry name" value="AB_hydrolase_sf"/>
</dbReference>
<name>A0A1Z4JBW8_LEPBY</name>
<protein>
    <submittedName>
        <fullName evidence="3">TAP domain protein</fullName>
    </submittedName>
</protein>
<proteinExistence type="predicted"/>
<accession>A0A1Z4JBW8</accession>
<feature type="domain" description="AB hydrolase-1" evidence="1">
    <location>
        <begin position="86"/>
        <end position="250"/>
    </location>
</feature>
<dbReference type="Gene3D" id="3.40.50.1820">
    <property type="entry name" value="alpha/beta hydrolase"/>
    <property type="match status" value="2"/>
</dbReference>
<dbReference type="EMBL" id="AP018203">
    <property type="protein sequence ID" value="BAY54252.1"/>
    <property type="molecule type" value="Genomic_DNA"/>
</dbReference>
<dbReference type="PANTHER" id="PTHR43798:SF27">
    <property type="entry name" value="HYDROLASE ALPHA_BETA HYDROLASE FOLD FAMILY"/>
    <property type="match status" value="1"/>
</dbReference>
<dbReference type="SUPFAM" id="SSF53474">
    <property type="entry name" value="alpha/beta-Hydrolases"/>
    <property type="match status" value="1"/>
</dbReference>
<gene>
    <name evidence="3" type="ORF">NIES2135_10680</name>
</gene>
<dbReference type="Pfam" id="PF00561">
    <property type="entry name" value="Abhydrolase_1"/>
    <property type="match status" value="1"/>
</dbReference>
<dbReference type="Pfam" id="PF08386">
    <property type="entry name" value="Abhydrolase_4"/>
    <property type="match status" value="1"/>
</dbReference>
<dbReference type="PANTHER" id="PTHR43798">
    <property type="entry name" value="MONOACYLGLYCEROL LIPASE"/>
    <property type="match status" value="1"/>
</dbReference>